<evidence type="ECO:0000256" key="6">
    <source>
        <dbReference type="ARBA" id="ARBA00023306"/>
    </source>
</evidence>
<dbReference type="SUPFAM" id="SSF52821">
    <property type="entry name" value="Rhodanese/Cell cycle control phosphatase"/>
    <property type="match status" value="1"/>
</dbReference>
<organism evidence="12">
    <name type="scientific">Gongylonema pulchrum</name>
    <dbReference type="NCBI Taxonomy" id="637853"/>
    <lineage>
        <taxon>Eukaryota</taxon>
        <taxon>Metazoa</taxon>
        <taxon>Ecdysozoa</taxon>
        <taxon>Nematoda</taxon>
        <taxon>Chromadorea</taxon>
        <taxon>Rhabditida</taxon>
        <taxon>Spirurina</taxon>
        <taxon>Spiruromorpha</taxon>
        <taxon>Spiruroidea</taxon>
        <taxon>Gongylonematidae</taxon>
        <taxon>Gongylonema</taxon>
    </lineage>
</organism>
<dbReference type="Pfam" id="PF00581">
    <property type="entry name" value="Rhodanese"/>
    <property type="match status" value="1"/>
</dbReference>
<accession>A0A183DN17</accession>
<evidence type="ECO:0000256" key="8">
    <source>
        <dbReference type="SAM" id="MobiDB-lite"/>
    </source>
</evidence>
<dbReference type="GO" id="GO:0051301">
    <property type="term" value="P:cell division"/>
    <property type="evidence" value="ECO:0007669"/>
    <property type="project" value="UniProtKB-KW"/>
</dbReference>
<dbReference type="PANTHER" id="PTHR10828:SF76">
    <property type="entry name" value="M-PHASE INDUCER PHOSPHATASE"/>
    <property type="match status" value="1"/>
</dbReference>
<keyword evidence="6" id="KW-0131">Cell cycle</keyword>
<protein>
    <recommendedName>
        <fullName evidence="2">protein-tyrosine-phosphatase</fullName>
        <ecNumber evidence="2">3.1.3.48</ecNumber>
    </recommendedName>
</protein>
<dbReference type="AlphaFoldDB" id="A0A183DN17"/>
<evidence type="ECO:0000259" key="9">
    <source>
        <dbReference type="PROSITE" id="PS50206"/>
    </source>
</evidence>
<dbReference type="InterPro" id="IPR001763">
    <property type="entry name" value="Rhodanese-like_dom"/>
</dbReference>
<sequence>MESESSFGTHLQDTDQSEEGSPVSGSKNTGARVHKRRTADPVESTTVKKAKEDTPTEERPETPVQTDFENIAGARALSGSGGALRVSVQKSLSSSFLEARESSEPNDLALCPPVNYELPVVLHPSVSSCAYAAITASTLIDLWRSLGEENFSRKFLLIDCRYPYEYNGGHIRGAINLFDPAHIEEVLFPADTEQRQRLVSRKPIFYCEFSHARAPHINRAIVIICFTTAACFLLQGQRATRVRSHSELPQLPANGLSRNVPARSLFEPFGYVRMYDRKFSAELAKYNFHHSKTIDCVYHTLARSRQVSQLAVSPVSQSSEASDDDPFSTPIRALSRVSCTVFYKALAKLHAHIYIF</sequence>
<keyword evidence="4" id="KW-0378">Hydrolase</keyword>
<dbReference type="OrthoDB" id="26523at2759"/>
<comment type="catalytic activity">
    <reaction evidence="7">
        <text>O-phospho-L-tyrosyl-[protein] + H2O = L-tyrosyl-[protein] + phosphate</text>
        <dbReference type="Rhea" id="RHEA:10684"/>
        <dbReference type="Rhea" id="RHEA-COMP:10136"/>
        <dbReference type="Rhea" id="RHEA-COMP:20101"/>
        <dbReference type="ChEBI" id="CHEBI:15377"/>
        <dbReference type="ChEBI" id="CHEBI:43474"/>
        <dbReference type="ChEBI" id="CHEBI:46858"/>
        <dbReference type="ChEBI" id="CHEBI:61978"/>
        <dbReference type="EC" id="3.1.3.48"/>
    </reaction>
</comment>
<comment type="similarity">
    <text evidence="1">Belongs to the MPI phosphatase family.</text>
</comment>
<dbReference type="GO" id="GO:0010971">
    <property type="term" value="P:positive regulation of G2/M transition of mitotic cell cycle"/>
    <property type="evidence" value="ECO:0007669"/>
    <property type="project" value="TreeGrafter"/>
</dbReference>
<dbReference type="PROSITE" id="PS50206">
    <property type="entry name" value="RHODANESE_3"/>
    <property type="match status" value="1"/>
</dbReference>
<name>A0A183DN17_9BILA</name>
<keyword evidence="11" id="KW-1185">Reference proteome</keyword>
<evidence type="ECO:0000256" key="3">
    <source>
        <dbReference type="ARBA" id="ARBA00022618"/>
    </source>
</evidence>
<feature type="compositionally biased region" description="Basic and acidic residues" evidence="8">
    <location>
        <begin position="49"/>
        <end position="61"/>
    </location>
</feature>
<dbReference type="Gene3D" id="3.40.250.10">
    <property type="entry name" value="Rhodanese-like domain"/>
    <property type="match status" value="1"/>
</dbReference>
<feature type="domain" description="Rhodanese" evidence="9">
    <location>
        <begin position="151"/>
        <end position="216"/>
    </location>
</feature>
<reference evidence="10 11" key="2">
    <citation type="submission" date="2018-11" db="EMBL/GenBank/DDBJ databases">
        <authorList>
            <consortium name="Pathogen Informatics"/>
        </authorList>
    </citation>
    <scope>NUCLEOTIDE SEQUENCE [LARGE SCALE GENOMIC DNA]</scope>
</reference>
<dbReference type="WBParaSite" id="GPUH_0001012101-mRNA-1">
    <property type="protein sequence ID" value="GPUH_0001012101-mRNA-1"/>
    <property type="gene ID" value="GPUH_0001012101"/>
</dbReference>
<dbReference type="PRINTS" id="PR00716">
    <property type="entry name" value="MPIPHPHTASE"/>
</dbReference>
<keyword evidence="3" id="KW-0132">Cell division</keyword>
<dbReference type="EMBL" id="UYRT01077851">
    <property type="protein sequence ID" value="VDN16999.1"/>
    <property type="molecule type" value="Genomic_DNA"/>
</dbReference>
<evidence type="ECO:0000313" key="12">
    <source>
        <dbReference type="WBParaSite" id="GPUH_0001012101-mRNA-1"/>
    </source>
</evidence>
<dbReference type="GO" id="GO:0000086">
    <property type="term" value="P:G2/M transition of mitotic cell cycle"/>
    <property type="evidence" value="ECO:0007669"/>
    <property type="project" value="TreeGrafter"/>
</dbReference>
<keyword evidence="5" id="KW-0904">Protein phosphatase</keyword>
<feature type="region of interest" description="Disordered" evidence="8">
    <location>
        <begin position="1"/>
        <end position="66"/>
    </location>
</feature>
<dbReference type="GO" id="GO:0005737">
    <property type="term" value="C:cytoplasm"/>
    <property type="evidence" value="ECO:0007669"/>
    <property type="project" value="TreeGrafter"/>
</dbReference>
<proteinExistence type="inferred from homology"/>
<evidence type="ECO:0000313" key="10">
    <source>
        <dbReference type="EMBL" id="VDN16999.1"/>
    </source>
</evidence>
<gene>
    <name evidence="10" type="ORF">GPUH_LOCUS10108</name>
</gene>
<evidence type="ECO:0000256" key="2">
    <source>
        <dbReference type="ARBA" id="ARBA00013064"/>
    </source>
</evidence>
<dbReference type="SMART" id="SM00450">
    <property type="entry name" value="RHOD"/>
    <property type="match status" value="1"/>
</dbReference>
<evidence type="ECO:0000313" key="11">
    <source>
        <dbReference type="Proteomes" id="UP000271098"/>
    </source>
</evidence>
<dbReference type="GO" id="GO:0004725">
    <property type="term" value="F:protein tyrosine phosphatase activity"/>
    <property type="evidence" value="ECO:0007669"/>
    <property type="project" value="UniProtKB-EC"/>
</dbReference>
<dbReference type="InterPro" id="IPR000751">
    <property type="entry name" value="MPI_Phosphatase"/>
</dbReference>
<dbReference type="GO" id="GO:0110032">
    <property type="term" value="P:positive regulation of G2/MI transition of meiotic cell cycle"/>
    <property type="evidence" value="ECO:0007669"/>
    <property type="project" value="TreeGrafter"/>
</dbReference>
<dbReference type="InterPro" id="IPR036873">
    <property type="entry name" value="Rhodanese-like_dom_sf"/>
</dbReference>
<dbReference type="Proteomes" id="UP000271098">
    <property type="component" value="Unassembled WGS sequence"/>
</dbReference>
<evidence type="ECO:0000256" key="7">
    <source>
        <dbReference type="ARBA" id="ARBA00051722"/>
    </source>
</evidence>
<evidence type="ECO:0000256" key="1">
    <source>
        <dbReference type="ARBA" id="ARBA00011065"/>
    </source>
</evidence>
<evidence type="ECO:0000256" key="5">
    <source>
        <dbReference type="ARBA" id="ARBA00022912"/>
    </source>
</evidence>
<dbReference type="EC" id="3.1.3.48" evidence="2"/>
<evidence type="ECO:0000256" key="4">
    <source>
        <dbReference type="ARBA" id="ARBA00022801"/>
    </source>
</evidence>
<reference evidence="12" key="1">
    <citation type="submission" date="2016-06" db="UniProtKB">
        <authorList>
            <consortium name="WormBaseParasite"/>
        </authorList>
    </citation>
    <scope>IDENTIFICATION</scope>
</reference>
<feature type="compositionally biased region" description="Polar residues" evidence="8">
    <location>
        <begin position="1"/>
        <end position="11"/>
    </location>
</feature>
<dbReference type="PANTHER" id="PTHR10828">
    <property type="entry name" value="M-PHASE INDUCER PHOSPHATASE DUAL SPECIFICITY PHOSPHATASE CDC25"/>
    <property type="match status" value="1"/>
</dbReference>
<dbReference type="GO" id="GO:0005634">
    <property type="term" value="C:nucleus"/>
    <property type="evidence" value="ECO:0007669"/>
    <property type="project" value="TreeGrafter"/>
</dbReference>